<evidence type="ECO:0000256" key="1">
    <source>
        <dbReference type="SAM" id="MobiDB-lite"/>
    </source>
</evidence>
<accession>A0AAV9CDX5</accession>
<dbReference type="PANTHER" id="PTHR47603">
    <property type="entry name" value="PPR CONTAINING-LIKE PROTEIN"/>
    <property type="match status" value="1"/>
</dbReference>
<dbReference type="AlphaFoldDB" id="A0AAV9CDX5"/>
<evidence type="ECO:0000313" key="2">
    <source>
        <dbReference type="EMBL" id="KAK1286887.1"/>
    </source>
</evidence>
<dbReference type="Proteomes" id="UP001180020">
    <property type="component" value="Unassembled WGS sequence"/>
</dbReference>
<dbReference type="PANTHER" id="PTHR47603:SF1">
    <property type="entry name" value="PPR CONTAINING-LIKE PROTEIN"/>
    <property type="match status" value="1"/>
</dbReference>
<reference evidence="2" key="1">
    <citation type="journal article" date="2023" name="Nat. Commun.">
        <title>Diploid and tetraploid genomes of Acorus and the evolution of monocots.</title>
        <authorList>
            <person name="Ma L."/>
            <person name="Liu K.W."/>
            <person name="Li Z."/>
            <person name="Hsiao Y.Y."/>
            <person name="Qi Y."/>
            <person name="Fu T."/>
            <person name="Tang G.D."/>
            <person name="Zhang D."/>
            <person name="Sun W.H."/>
            <person name="Liu D.K."/>
            <person name="Li Y."/>
            <person name="Chen G.Z."/>
            <person name="Liu X.D."/>
            <person name="Liao X.Y."/>
            <person name="Jiang Y.T."/>
            <person name="Yu X."/>
            <person name="Hao Y."/>
            <person name="Huang J."/>
            <person name="Zhao X.W."/>
            <person name="Ke S."/>
            <person name="Chen Y.Y."/>
            <person name="Wu W.L."/>
            <person name="Hsu J.L."/>
            <person name="Lin Y.F."/>
            <person name="Huang M.D."/>
            <person name="Li C.Y."/>
            <person name="Huang L."/>
            <person name="Wang Z.W."/>
            <person name="Zhao X."/>
            <person name="Zhong W.Y."/>
            <person name="Peng D.H."/>
            <person name="Ahmad S."/>
            <person name="Lan S."/>
            <person name="Zhang J.S."/>
            <person name="Tsai W.C."/>
            <person name="Van de Peer Y."/>
            <person name="Liu Z.J."/>
        </authorList>
    </citation>
    <scope>NUCLEOTIDE SEQUENCE</scope>
    <source>
        <strain evidence="2">CP</strain>
    </source>
</reference>
<organism evidence="2 3">
    <name type="scientific">Acorus calamus</name>
    <name type="common">Sweet flag</name>
    <dbReference type="NCBI Taxonomy" id="4465"/>
    <lineage>
        <taxon>Eukaryota</taxon>
        <taxon>Viridiplantae</taxon>
        <taxon>Streptophyta</taxon>
        <taxon>Embryophyta</taxon>
        <taxon>Tracheophyta</taxon>
        <taxon>Spermatophyta</taxon>
        <taxon>Magnoliopsida</taxon>
        <taxon>Liliopsida</taxon>
        <taxon>Acoraceae</taxon>
        <taxon>Acorus</taxon>
    </lineage>
</organism>
<sequence length="369" mass="42188">MRAKTGVLLRRCVGLLRPYHHIENYGPLNWSSSTEVGVSARFLSKYTGGTVEGHTYSDHGGTLRRRSPDQHAVQSTTPSEVRQDKYGTDPFSMSNDVTQEKRNGRNISTTEKTKYLLKIRIQRGCYGALDAWVAWEQKFPLVALRRALITLEKEQQWHKIVQVIKWMLSKGQGTTMGTYGQLILALEKDHRAEEAHKIWVQKIGLDLHSVPWKLCNLMISIYYRNNMLPRLVKVFVQFWKLFRDIESYDRKPTDKLIVQKVADAYELLGLPEDKKRISEKYDYLFNESSRLHFKKSKKKSGKKSAKASQIIGGDSEPLVDGFKERGLGADGEVDIDDTNNHEGLLVTMDNHHSACIPRHNDLAFSSALV</sequence>
<comment type="caution">
    <text evidence="2">The sequence shown here is derived from an EMBL/GenBank/DDBJ whole genome shotgun (WGS) entry which is preliminary data.</text>
</comment>
<gene>
    <name evidence="2" type="ORF">QJS10_CPB20g00010</name>
</gene>
<reference evidence="2" key="2">
    <citation type="submission" date="2023-06" db="EMBL/GenBank/DDBJ databases">
        <authorList>
            <person name="Ma L."/>
            <person name="Liu K.-W."/>
            <person name="Li Z."/>
            <person name="Hsiao Y.-Y."/>
            <person name="Qi Y."/>
            <person name="Fu T."/>
            <person name="Tang G."/>
            <person name="Zhang D."/>
            <person name="Sun W.-H."/>
            <person name="Liu D.-K."/>
            <person name="Li Y."/>
            <person name="Chen G.-Z."/>
            <person name="Liu X.-D."/>
            <person name="Liao X.-Y."/>
            <person name="Jiang Y.-T."/>
            <person name="Yu X."/>
            <person name="Hao Y."/>
            <person name="Huang J."/>
            <person name="Zhao X.-W."/>
            <person name="Ke S."/>
            <person name="Chen Y.-Y."/>
            <person name="Wu W.-L."/>
            <person name="Hsu J.-L."/>
            <person name="Lin Y.-F."/>
            <person name="Huang M.-D."/>
            <person name="Li C.-Y."/>
            <person name="Huang L."/>
            <person name="Wang Z.-W."/>
            <person name="Zhao X."/>
            <person name="Zhong W.-Y."/>
            <person name="Peng D.-H."/>
            <person name="Ahmad S."/>
            <person name="Lan S."/>
            <person name="Zhang J.-S."/>
            <person name="Tsai W.-C."/>
            <person name="Van De Peer Y."/>
            <person name="Liu Z.-J."/>
        </authorList>
    </citation>
    <scope>NUCLEOTIDE SEQUENCE</scope>
    <source>
        <strain evidence="2">CP</strain>
        <tissue evidence="2">Leaves</tissue>
    </source>
</reference>
<proteinExistence type="predicted"/>
<keyword evidence="3" id="KW-1185">Reference proteome</keyword>
<feature type="region of interest" description="Disordered" evidence="1">
    <location>
        <begin position="53"/>
        <end position="97"/>
    </location>
</feature>
<protein>
    <submittedName>
        <fullName evidence="2">Pentatricopeptide repeat-containing protein</fullName>
    </submittedName>
</protein>
<name>A0AAV9CDX5_ACOCL</name>
<evidence type="ECO:0000313" key="3">
    <source>
        <dbReference type="Proteomes" id="UP001180020"/>
    </source>
</evidence>
<dbReference type="EMBL" id="JAUJYO010000020">
    <property type="protein sequence ID" value="KAK1286887.1"/>
    <property type="molecule type" value="Genomic_DNA"/>
</dbReference>